<feature type="region of interest" description="Disordered" evidence="2">
    <location>
        <begin position="353"/>
        <end position="395"/>
    </location>
</feature>
<keyword evidence="4" id="KW-1185">Reference proteome</keyword>
<proteinExistence type="predicted"/>
<evidence type="ECO:0000313" key="3">
    <source>
        <dbReference type="EMBL" id="CAG8487111.1"/>
    </source>
</evidence>
<name>A0A9N8WK00_9GLOM</name>
<evidence type="ECO:0000313" key="4">
    <source>
        <dbReference type="Proteomes" id="UP000789739"/>
    </source>
</evidence>
<accession>A0A9N8WK00</accession>
<dbReference type="AlphaFoldDB" id="A0A9N8WK00"/>
<protein>
    <submittedName>
        <fullName evidence="3">10867_t:CDS:1</fullName>
    </submittedName>
</protein>
<feature type="coiled-coil region" evidence="1">
    <location>
        <begin position="83"/>
        <end position="124"/>
    </location>
</feature>
<feature type="region of interest" description="Disordered" evidence="2">
    <location>
        <begin position="204"/>
        <end position="243"/>
    </location>
</feature>
<dbReference type="OrthoDB" id="10255000at2759"/>
<dbReference type="EMBL" id="CAJVPI010000134">
    <property type="protein sequence ID" value="CAG8487111.1"/>
    <property type="molecule type" value="Genomic_DNA"/>
</dbReference>
<evidence type="ECO:0000256" key="1">
    <source>
        <dbReference type="SAM" id="Coils"/>
    </source>
</evidence>
<feature type="compositionally biased region" description="Polar residues" evidence="2">
    <location>
        <begin position="221"/>
        <end position="236"/>
    </location>
</feature>
<feature type="compositionally biased region" description="Basic and acidic residues" evidence="2">
    <location>
        <begin position="443"/>
        <end position="456"/>
    </location>
</feature>
<sequence length="472" mass="52848">MNKTSVKNEGLLIHDSGALDAKRPRHVPLRNIKNRLNSENSVSQRMGIRKGQNLSIRESEKLVSDLKKQNFDLKLQLFHLTDKSNLAQKNVELRREIEDLRDKLQKANETIQDLKNTIQNSTTKGKWTQNSNPTDDLKTNDVTSSQTIKAHTAPMEELQTNLMSNRKSAVVNDDKNSWRLFADHEINLDDDNISGILDMPRVSPLLRRSHSRSRMPGETRGLSSNQSHTDTRNSPKPSSPLAYQDSAQLHGIKRYDQAKTSGSEVTNDRRVDNAMKNITTKLDTINKETNIFYNPAVPSSEHTRSSKISKDLPINVSRNNRTDSRLTSAMELTDPSPISNSMQFTPVTTYNVRTSTGPKLAQGGLDSSKTPITSSPGSKKRNFQTTPWPNTSVPLTPAEFYAKLSNTGNAKIQKKVQKDSDSKSNSTAKTATTSLDNGTDSNRSLRDRLKRFESSKRKPVLGKKLYSGTRYG</sequence>
<feature type="compositionally biased region" description="Polar residues" evidence="2">
    <location>
        <begin position="365"/>
        <end position="394"/>
    </location>
</feature>
<feature type="compositionally biased region" description="Low complexity" evidence="2">
    <location>
        <begin position="423"/>
        <end position="434"/>
    </location>
</feature>
<feature type="region of interest" description="Disordered" evidence="2">
    <location>
        <begin position="410"/>
        <end position="472"/>
    </location>
</feature>
<reference evidence="3" key="1">
    <citation type="submission" date="2021-06" db="EMBL/GenBank/DDBJ databases">
        <authorList>
            <person name="Kallberg Y."/>
            <person name="Tangrot J."/>
            <person name="Rosling A."/>
        </authorList>
    </citation>
    <scope>NUCLEOTIDE SEQUENCE</scope>
    <source>
        <strain evidence="3">BR232B</strain>
    </source>
</reference>
<gene>
    <name evidence="3" type="ORF">PBRASI_LOCUS1893</name>
</gene>
<keyword evidence="1" id="KW-0175">Coiled coil</keyword>
<dbReference type="Proteomes" id="UP000789739">
    <property type="component" value="Unassembled WGS sequence"/>
</dbReference>
<evidence type="ECO:0000256" key="2">
    <source>
        <dbReference type="SAM" id="MobiDB-lite"/>
    </source>
</evidence>
<organism evidence="3 4">
    <name type="scientific">Paraglomus brasilianum</name>
    <dbReference type="NCBI Taxonomy" id="144538"/>
    <lineage>
        <taxon>Eukaryota</taxon>
        <taxon>Fungi</taxon>
        <taxon>Fungi incertae sedis</taxon>
        <taxon>Mucoromycota</taxon>
        <taxon>Glomeromycotina</taxon>
        <taxon>Glomeromycetes</taxon>
        <taxon>Paraglomerales</taxon>
        <taxon>Paraglomeraceae</taxon>
        <taxon>Paraglomus</taxon>
    </lineage>
</organism>
<comment type="caution">
    <text evidence="3">The sequence shown here is derived from an EMBL/GenBank/DDBJ whole genome shotgun (WGS) entry which is preliminary data.</text>
</comment>